<dbReference type="InterPro" id="IPR010404">
    <property type="entry name" value="CpcT/CpeT"/>
</dbReference>
<sequence length="201" mass="22102">MRNQTSIVASGDVTGADVIALSELLIGCFDSSEQAAADPDFALVRYENCALDLVNCTTADADTRYIYAEQTANTPTVQFARRRIMQVRPAANDRQLEVAFYTLADESRWASFCSRDGARSLMPEDLGPYECSLFFQWLGDRFAGGTPAGGCAHQYRGAARLTIAAELSTTELNVWERWYDASGRQVAGPVSGPYRYKPVKS</sequence>
<dbReference type="eggNOG" id="ENOG5032GGT">
    <property type="taxonomic scope" value="Bacteria"/>
</dbReference>
<comment type="caution">
    <text evidence="3">The sequence shown here is derived from an EMBL/GenBank/DDBJ whole genome shotgun (WGS) entry which is preliminary data.</text>
</comment>
<evidence type="ECO:0000256" key="2">
    <source>
        <dbReference type="ARBA" id="ARBA00023239"/>
    </source>
</evidence>
<keyword evidence="2" id="KW-0456">Lyase</keyword>
<evidence type="ECO:0000313" key="4">
    <source>
        <dbReference type="Proteomes" id="UP000016960"/>
    </source>
</evidence>
<dbReference type="PANTHER" id="PTHR35137:SF1">
    <property type="entry name" value="CHROMOPHORE LYASE CRL, CHLOROPLASTIC"/>
    <property type="match status" value="1"/>
</dbReference>
<comment type="similarity">
    <text evidence="1">Belongs to the CpcT/CpeT biliprotein lyase family.</text>
</comment>
<dbReference type="InterPro" id="IPR038672">
    <property type="entry name" value="CpcT/CpeT_sf"/>
</dbReference>
<dbReference type="Pfam" id="PF06206">
    <property type="entry name" value="CpeT"/>
    <property type="match status" value="1"/>
</dbReference>
<dbReference type="GO" id="GO:0016829">
    <property type="term" value="F:lyase activity"/>
    <property type="evidence" value="ECO:0007669"/>
    <property type="project" value="UniProtKB-KW"/>
</dbReference>
<dbReference type="STRING" id="582515.KR51_00012930"/>
<keyword evidence="4" id="KW-1185">Reference proteome</keyword>
<dbReference type="OrthoDB" id="509115at2"/>
<dbReference type="PANTHER" id="PTHR35137">
    <property type="entry name" value="CHROMOPHORE LYASE CRL, CHLOROPLASTIC"/>
    <property type="match status" value="1"/>
</dbReference>
<dbReference type="InParanoid" id="U5DBQ3"/>
<gene>
    <name evidence="3" type="ORF">KR51_00012930</name>
</gene>
<reference evidence="3 4" key="1">
    <citation type="submission" date="2013-05" db="EMBL/GenBank/DDBJ databases">
        <title>Draft genome sequence of Rubidibacter lacunae KORDI 51-2.</title>
        <authorList>
            <person name="Choi D.H."/>
            <person name="Noh J.H."/>
            <person name="Kwon K.-K."/>
            <person name="Lee J.-H."/>
            <person name="Ryu J.-Y."/>
        </authorList>
    </citation>
    <scope>NUCLEOTIDE SEQUENCE [LARGE SCALE GENOMIC DNA]</scope>
    <source>
        <strain evidence="3 4">KORDI 51-2</strain>
    </source>
</reference>
<organism evidence="3 4">
    <name type="scientific">Rubidibacter lacunae KORDI 51-2</name>
    <dbReference type="NCBI Taxonomy" id="582515"/>
    <lineage>
        <taxon>Bacteria</taxon>
        <taxon>Bacillati</taxon>
        <taxon>Cyanobacteriota</taxon>
        <taxon>Cyanophyceae</taxon>
        <taxon>Oscillatoriophycideae</taxon>
        <taxon>Chroococcales</taxon>
        <taxon>Aphanothecaceae</taxon>
        <taxon>Rubidibacter</taxon>
    </lineage>
</organism>
<dbReference type="CDD" id="cd16338">
    <property type="entry name" value="CpcT"/>
    <property type="match status" value="1"/>
</dbReference>
<proteinExistence type="inferred from homology"/>
<accession>U5DBQ3</accession>
<protein>
    <submittedName>
        <fullName evidence="3">CpeT/CpcT family (DUF1001)</fullName>
    </submittedName>
</protein>
<name>U5DBQ3_9CHRO</name>
<evidence type="ECO:0000313" key="3">
    <source>
        <dbReference type="EMBL" id="ERN41963.1"/>
    </source>
</evidence>
<dbReference type="EMBL" id="ASSJ01000035">
    <property type="protein sequence ID" value="ERN41963.1"/>
    <property type="molecule type" value="Genomic_DNA"/>
</dbReference>
<dbReference type="RefSeq" id="WP_022605807.1">
    <property type="nucleotide sequence ID" value="NZ_ASSJ01000035.1"/>
</dbReference>
<dbReference type="AlphaFoldDB" id="U5DBQ3"/>
<dbReference type="Gene3D" id="2.40.128.590">
    <property type="entry name" value="CpcT/CpeT domain"/>
    <property type="match status" value="1"/>
</dbReference>
<dbReference type="Proteomes" id="UP000016960">
    <property type="component" value="Unassembled WGS sequence"/>
</dbReference>
<evidence type="ECO:0000256" key="1">
    <source>
        <dbReference type="ARBA" id="ARBA00008206"/>
    </source>
</evidence>